<proteinExistence type="predicted"/>
<sequence length="109" mass="12351">MDKPKRGDVDELGAAIYPHLGQNVPDGFVTQYQRQQIARGEWPGSLPDGVFGHMTAHPTSIEMANESHLFLYSQGDPKWARRILGRNRTFRQAGCLVCCLAMWMTYHMS</sequence>
<dbReference type="AlphaFoldDB" id="X0YYU4"/>
<accession>X0YYU4</accession>
<evidence type="ECO:0000313" key="1">
    <source>
        <dbReference type="EMBL" id="GAG51647.1"/>
    </source>
</evidence>
<name>X0YYU4_9ZZZZ</name>
<dbReference type="EMBL" id="BARS01053453">
    <property type="protein sequence ID" value="GAG51647.1"/>
    <property type="molecule type" value="Genomic_DNA"/>
</dbReference>
<protein>
    <submittedName>
        <fullName evidence="1">Uncharacterized protein</fullName>
    </submittedName>
</protein>
<reference evidence="1" key="1">
    <citation type="journal article" date="2014" name="Front. Microbiol.">
        <title>High frequency of phylogenetically diverse reductive dehalogenase-homologous genes in deep subseafloor sedimentary metagenomes.</title>
        <authorList>
            <person name="Kawai M."/>
            <person name="Futagami T."/>
            <person name="Toyoda A."/>
            <person name="Takaki Y."/>
            <person name="Nishi S."/>
            <person name="Hori S."/>
            <person name="Arai W."/>
            <person name="Tsubouchi T."/>
            <person name="Morono Y."/>
            <person name="Uchiyama I."/>
            <person name="Ito T."/>
            <person name="Fujiyama A."/>
            <person name="Inagaki F."/>
            <person name="Takami H."/>
        </authorList>
    </citation>
    <scope>NUCLEOTIDE SEQUENCE</scope>
    <source>
        <strain evidence="1">Expedition CK06-06</strain>
    </source>
</reference>
<gene>
    <name evidence="1" type="ORF">S01H1_79312</name>
</gene>
<feature type="non-terminal residue" evidence="1">
    <location>
        <position position="109"/>
    </location>
</feature>
<organism evidence="1">
    <name type="scientific">marine sediment metagenome</name>
    <dbReference type="NCBI Taxonomy" id="412755"/>
    <lineage>
        <taxon>unclassified sequences</taxon>
        <taxon>metagenomes</taxon>
        <taxon>ecological metagenomes</taxon>
    </lineage>
</organism>
<comment type="caution">
    <text evidence="1">The sequence shown here is derived from an EMBL/GenBank/DDBJ whole genome shotgun (WGS) entry which is preliminary data.</text>
</comment>